<evidence type="ECO:0000313" key="1">
    <source>
        <dbReference type="EMBL" id="EAT14971.1"/>
    </source>
</evidence>
<accession>Q1JXJ1</accession>
<reference evidence="1" key="2">
    <citation type="submission" date="2006-05" db="EMBL/GenBank/DDBJ databases">
        <title>Sequencing of the draft genome and assembly of Desulfuromonas acetoxidans DSM 684.</title>
        <authorList>
            <consortium name="US DOE Joint Genome Institute (JGI-PGF)"/>
            <person name="Copeland A."/>
            <person name="Lucas S."/>
            <person name="Lapidus A."/>
            <person name="Barry K."/>
            <person name="Detter J.C."/>
            <person name="Glavina del Rio T."/>
            <person name="Hammon N."/>
            <person name="Israni S."/>
            <person name="Dalin E."/>
            <person name="Tice H."/>
            <person name="Bruce D."/>
            <person name="Pitluck S."/>
            <person name="Richardson P."/>
        </authorList>
    </citation>
    <scope>NUCLEOTIDE SEQUENCE [LARGE SCALE GENOMIC DNA]</scope>
    <source>
        <strain evidence="1">DSM 684</strain>
    </source>
</reference>
<gene>
    <name evidence="1" type="ORF">Dace_0749</name>
</gene>
<dbReference type="OrthoDB" id="5392475at2"/>
<organism evidence="1 2">
    <name type="scientific">Desulfuromonas acetoxidans (strain DSM 684 / 11070)</name>
    <dbReference type="NCBI Taxonomy" id="281689"/>
    <lineage>
        <taxon>Bacteria</taxon>
        <taxon>Pseudomonadati</taxon>
        <taxon>Thermodesulfobacteriota</taxon>
        <taxon>Desulfuromonadia</taxon>
        <taxon>Desulfuromonadales</taxon>
        <taxon>Desulfuromonadaceae</taxon>
        <taxon>Desulfuromonas</taxon>
    </lineage>
</organism>
<name>Q1JXJ1_DESA6</name>
<evidence type="ECO:0008006" key="3">
    <source>
        <dbReference type="Google" id="ProtNLM"/>
    </source>
</evidence>
<sequence length="218" mass="24521">MLVLPRGRVVKEGLDPKRLKMPDALIKMCSNGFSGYLSLAGEDDAAVLCYEAGKIVAGLWGIGQRRLTGVAALEQMFRMIQGDDWACRLDIYRLDARLAALVHKACEGEPVFEAQAMTLLDVDRLMDYIDQHKFSGVLRLTVESQATMIFYHEGAELGFFHDTQSELSYQADIKHSIAALEGCQLDVIRFVEQSQVNQLLAGLNLEKTWLQIWRELNL</sequence>
<reference evidence="1" key="1">
    <citation type="submission" date="2006-05" db="EMBL/GenBank/DDBJ databases">
        <title>Annotation of the draft genome assembly of Desulfuromonas acetoxidans DSM 684.</title>
        <authorList>
            <consortium name="US DOE Joint Genome Institute (JGI-ORNL)"/>
            <person name="Larimer F."/>
            <person name="Land M."/>
            <person name="Hauser L."/>
        </authorList>
    </citation>
    <scope>NUCLEOTIDE SEQUENCE [LARGE SCALE GENOMIC DNA]</scope>
    <source>
        <strain evidence="1">DSM 684</strain>
    </source>
</reference>
<dbReference type="RefSeq" id="WP_006001823.1">
    <property type="nucleotide sequence ID" value="NZ_AAEW02000015.1"/>
</dbReference>
<evidence type="ECO:0000313" key="2">
    <source>
        <dbReference type="Proteomes" id="UP000005695"/>
    </source>
</evidence>
<dbReference type="EMBL" id="AAEW02000015">
    <property type="protein sequence ID" value="EAT14971.1"/>
    <property type="molecule type" value="Genomic_DNA"/>
</dbReference>
<protein>
    <recommendedName>
        <fullName evidence="3">DUF4388 domain-containing protein</fullName>
    </recommendedName>
</protein>
<dbReference type="Proteomes" id="UP000005695">
    <property type="component" value="Unassembled WGS sequence"/>
</dbReference>
<dbReference type="AlphaFoldDB" id="Q1JXJ1"/>
<keyword evidence="2" id="KW-1185">Reference proteome</keyword>
<proteinExistence type="predicted"/>
<comment type="caution">
    <text evidence="1">The sequence shown here is derived from an EMBL/GenBank/DDBJ whole genome shotgun (WGS) entry which is preliminary data.</text>
</comment>